<dbReference type="PRINTS" id="PR01467">
    <property type="entry name" value="ARGREPRESSOR"/>
</dbReference>
<dbReference type="InterPro" id="IPR001669">
    <property type="entry name" value="Arg_repress"/>
</dbReference>
<evidence type="ECO:0000256" key="1">
    <source>
        <dbReference type="ARBA" id="ARBA00004496"/>
    </source>
</evidence>
<dbReference type="UniPathway" id="UPA00068"/>
<dbReference type="SUPFAM" id="SSF55252">
    <property type="entry name" value="C-terminal domain of arginine repressor"/>
    <property type="match status" value="1"/>
</dbReference>
<dbReference type="InterPro" id="IPR036388">
    <property type="entry name" value="WH-like_DNA-bd_sf"/>
</dbReference>
<evidence type="ECO:0000256" key="6">
    <source>
        <dbReference type="ARBA" id="ARBA00023125"/>
    </source>
</evidence>
<reference evidence="11 12" key="1">
    <citation type="submission" date="2018-06" db="EMBL/GenBank/DDBJ databases">
        <authorList>
            <consortium name="Pathogen Informatics"/>
            <person name="Doyle S."/>
        </authorList>
    </citation>
    <scope>NUCLEOTIDE SEQUENCE [LARGE SCALE GENOMIC DNA]</scope>
    <source>
        <strain evidence="11 12">NCTC11807</strain>
    </source>
</reference>
<dbReference type="Pfam" id="PF02863">
    <property type="entry name" value="Arg_repressor_C"/>
    <property type="match status" value="1"/>
</dbReference>
<dbReference type="PANTHER" id="PTHR34471:SF1">
    <property type="entry name" value="ARGININE REPRESSOR"/>
    <property type="match status" value="1"/>
</dbReference>
<evidence type="ECO:0000256" key="8">
    <source>
        <dbReference type="HAMAP-Rule" id="MF_00173"/>
    </source>
</evidence>
<feature type="domain" description="Arginine repressor C-terminal" evidence="10">
    <location>
        <begin position="85"/>
        <end position="147"/>
    </location>
</feature>
<keyword evidence="7 8" id="KW-0804">Transcription</keyword>
<dbReference type="GO" id="GO:0003700">
    <property type="term" value="F:DNA-binding transcription factor activity"/>
    <property type="evidence" value="ECO:0007669"/>
    <property type="project" value="UniProtKB-UniRule"/>
</dbReference>
<dbReference type="HAMAP" id="MF_00173">
    <property type="entry name" value="Arg_repressor"/>
    <property type="match status" value="1"/>
</dbReference>
<keyword evidence="6 8" id="KW-0238">DNA-binding</keyword>
<dbReference type="Gene3D" id="1.10.10.10">
    <property type="entry name" value="Winged helix-like DNA-binding domain superfamily/Winged helix DNA-binding domain"/>
    <property type="match status" value="1"/>
</dbReference>
<keyword evidence="4 8" id="KW-0678">Repressor</keyword>
<dbReference type="GO" id="GO:0005737">
    <property type="term" value="C:cytoplasm"/>
    <property type="evidence" value="ECO:0007669"/>
    <property type="project" value="UniProtKB-SubCell"/>
</dbReference>
<dbReference type="Pfam" id="PF01316">
    <property type="entry name" value="Arg_repressor"/>
    <property type="match status" value="1"/>
</dbReference>
<comment type="subcellular location">
    <subcellularLocation>
        <location evidence="1 8">Cytoplasm</location>
    </subcellularLocation>
</comment>
<comment type="similarity">
    <text evidence="2 8">Belongs to the ArgR family.</text>
</comment>
<organism evidence="11 12">
    <name type="scientific">Staphylococcus saccharolyticus</name>
    <dbReference type="NCBI Taxonomy" id="33028"/>
    <lineage>
        <taxon>Bacteria</taxon>
        <taxon>Bacillati</taxon>
        <taxon>Bacillota</taxon>
        <taxon>Bacilli</taxon>
        <taxon>Bacillales</taxon>
        <taxon>Staphylococcaceae</taxon>
        <taxon>Staphylococcus</taxon>
    </lineage>
</organism>
<dbReference type="InterPro" id="IPR036390">
    <property type="entry name" value="WH_DNA-bd_sf"/>
</dbReference>
<dbReference type="Gene3D" id="3.30.1360.40">
    <property type="match status" value="1"/>
</dbReference>
<dbReference type="GO" id="GO:0051259">
    <property type="term" value="P:protein complex oligomerization"/>
    <property type="evidence" value="ECO:0007669"/>
    <property type="project" value="InterPro"/>
</dbReference>
<dbReference type="PANTHER" id="PTHR34471">
    <property type="entry name" value="ARGININE REPRESSOR"/>
    <property type="match status" value="1"/>
</dbReference>
<evidence type="ECO:0000313" key="11">
    <source>
        <dbReference type="EMBL" id="SUM67864.1"/>
    </source>
</evidence>
<dbReference type="GeneID" id="63935168"/>
<dbReference type="SUPFAM" id="SSF46785">
    <property type="entry name" value="Winged helix' DNA-binding domain"/>
    <property type="match status" value="1"/>
</dbReference>
<dbReference type="RefSeq" id="WP_115312562.1">
    <property type="nucleotide sequence ID" value="NZ_CP066042.1"/>
</dbReference>
<keyword evidence="12" id="KW-1185">Reference proteome</keyword>
<dbReference type="Proteomes" id="UP000255425">
    <property type="component" value="Unassembled WGS sequence"/>
</dbReference>
<dbReference type="InterPro" id="IPR036251">
    <property type="entry name" value="Arg_repress_C_sf"/>
</dbReference>
<protein>
    <recommendedName>
        <fullName evidence="8">Arginine repressor</fullName>
    </recommendedName>
</protein>
<keyword evidence="3 8" id="KW-0963">Cytoplasm</keyword>
<evidence type="ECO:0000256" key="7">
    <source>
        <dbReference type="ARBA" id="ARBA00023163"/>
    </source>
</evidence>
<dbReference type="GO" id="GO:0034618">
    <property type="term" value="F:arginine binding"/>
    <property type="evidence" value="ECO:0007669"/>
    <property type="project" value="InterPro"/>
</dbReference>
<comment type="function">
    <text evidence="8">Regulates arginine biosynthesis genes.</text>
</comment>
<evidence type="ECO:0000259" key="9">
    <source>
        <dbReference type="Pfam" id="PF01316"/>
    </source>
</evidence>
<feature type="domain" description="Arginine repressor DNA-binding" evidence="9">
    <location>
        <begin position="1"/>
        <end position="70"/>
    </location>
</feature>
<evidence type="ECO:0000256" key="5">
    <source>
        <dbReference type="ARBA" id="ARBA00023015"/>
    </source>
</evidence>
<evidence type="ECO:0000259" key="10">
    <source>
        <dbReference type="Pfam" id="PF02863"/>
    </source>
</evidence>
<proteinExistence type="inferred from homology"/>
<gene>
    <name evidence="11" type="primary">argR_1</name>
    <name evidence="8" type="synonym">argR</name>
    <name evidence="11" type="ORF">NCTC11807_00325</name>
</gene>
<dbReference type="InterPro" id="IPR020900">
    <property type="entry name" value="Arg_repress_DNA-bd"/>
</dbReference>
<comment type="pathway">
    <text evidence="8">Amino-acid biosynthesis; L-arginine biosynthesis [regulation].</text>
</comment>
<dbReference type="GO" id="GO:0003677">
    <property type="term" value="F:DNA binding"/>
    <property type="evidence" value="ECO:0007669"/>
    <property type="project" value="UniProtKB-KW"/>
</dbReference>
<name>A0A380GZA9_9STAP</name>
<dbReference type="InterPro" id="IPR020899">
    <property type="entry name" value="Arg_repress_C"/>
</dbReference>
<keyword evidence="8" id="KW-0028">Amino-acid biosynthesis</keyword>
<dbReference type="AlphaFoldDB" id="A0A380GZA9"/>
<sequence>MKKSKRQDLVTMIVKQNHIYKKADIIDYIYDHFGIRYSMTTIARDLRELNIFRLPASANQFEYKILNNQSQIDAKLKLDDYLETEIISTIIKESYILIKTSPGFAQSINYYIDQLQLKEIVGTISGNDTIMILAHSQAVAEYVYYKIFNHNYS</sequence>
<accession>A0A380GZA9</accession>
<evidence type="ECO:0000256" key="4">
    <source>
        <dbReference type="ARBA" id="ARBA00022491"/>
    </source>
</evidence>
<evidence type="ECO:0000313" key="12">
    <source>
        <dbReference type="Proteomes" id="UP000255425"/>
    </source>
</evidence>
<evidence type="ECO:0000256" key="3">
    <source>
        <dbReference type="ARBA" id="ARBA00022490"/>
    </source>
</evidence>
<keyword evidence="8" id="KW-0055">Arginine biosynthesis</keyword>
<evidence type="ECO:0000256" key="2">
    <source>
        <dbReference type="ARBA" id="ARBA00008316"/>
    </source>
</evidence>
<dbReference type="EMBL" id="UHDZ01000001">
    <property type="protein sequence ID" value="SUM67864.1"/>
    <property type="molecule type" value="Genomic_DNA"/>
</dbReference>
<keyword evidence="5 8" id="KW-0805">Transcription regulation</keyword>
<dbReference type="GO" id="GO:1900079">
    <property type="term" value="P:regulation of arginine biosynthetic process"/>
    <property type="evidence" value="ECO:0007669"/>
    <property type="project" value="UniProtKB-UniRule"/>
</dbReference>
<dbReference type="GO" id="GO:0006526">
    <property type="term" value="P:L-arginine biosynthetic process"/>
    <property type="evidence" value="ECO:0007669"/>
    <property type="project" value="UniProtKB-UniPathway"/>
</dbReference>